<dbReference type="PANTHER" id="PTHR16515">
    <property type="entry name" value="PR DOMAIN ZINC FINGER PROTEIN"/>
    <property type="match status" value="1"/>
</dbReference>
<dbReference type="GO" id="GO:0010468">
    <property type="term" value="P:regulation of gene expression"/>
    <property type="evidence" value="ECO:0007669"/>
    <property type="project" value="TreeGrafter"/>
</dbReference>
<evidence type="ECO:0000256" key="4">
    <source>
        <dbReference type="ARBA" id="ARBA00022771"/>
    </source>
</evidence>
<dbReference type="GO" id="GO:0003677">
    <property type="term" value="F:DNA binding"/>
    <property type="evidence" value="ECO:0007669"/>
    <property type="project" value="UniProtKB-UniRule"/>
</dbReference>
<evidence type="ECO:0000256" key="6">
    <source>
        <dbReference type="ARBA" id="ARBA00023015"/>
    </source>
</evidence>
<dbReference type="GO" id="GO:0008270">
    <property type="term" value="F:zinc ion binding"/>
    <property type="evidence" value="ECO:0007669"/>
    <property type="project" value="UniProtKB-KW"/>
</dbReference>
<reference evidence="15" key="2">
    <citation type="submission" date="2020-05" db="UniProtKB">
        <authorList>
            <consortium name="EnsemblMetazoa"/>
        </authorList>
    </citation>
    <scope>IDENTIFICATION</scope>
    <source>
        <strain evidence="15">Epiroticus2</strain>
    </source>
</reference>
<protein>
    <recommendedName>
        <fullName evidence="17">Protein krueppel</fullName>
    </recommendedName>
</protein>
<dbReference type="InterPro" id="IPR013087">
    <property type="entry name" value="Znf_C2H2_type"/>
</dbReference>
<reference evidence="16" key="1">
    <citation type="submission" date="2013-03" db="EMBL/GenBank/DDBJ databases">
        <title>The Genome Sequence of Anopheles epiroticus epiroticus2.</title>
        <authorList>
            <consortium name="The Broad Institute Genomics Platform"/>
            <person name="Neafsey D.E."/>
            <person name="Howell P."/>
            <person name="Walker B."/>
            <person name="Young S.K."/>
            <person name="Zeng Q."/>
            <person name="Gargeya S."/>
            <person name="Fitzgerald M."/>
            <person name="Haas B."/>
            <person name="Abouelleil A."/>
            <person name="Allen A.W."/>
            <person name="Alvarado L."/>
            <person name="Arachchi H.M."/>
            <person name="Berlin A.M."/>
            <person name="Chapman S.B."/>
            <person name="Gainer-Dewar J."/>
            <person name="Goldberg J."/>
            <person name="Griggs A."/>
            <person name="Gujja S."/>
            <person name="Hansen M."/>
            <person name="Howarth C."/>
            <person name="Imamovic A."/>
            <person name="Ireland A."/>
            <person name="Larimer J."/>
            <person name="McCowan C."/>
            <person name="Murphy C."/>
            <person name="Pearson M."/>
            <person name="Poon T.W."/>
            <person name="Priest M."/>
            <person name="Roberts A."/>
            <person name="Saif S."/>
            <person name="Shea T."/>
            <person name="Sisk P."/>
            <person name="Sykes S."/>
            <person name="Wortman J."/>
            <person name="Nusbaum C."/>
            <person name="Birren B."/>
        </authorList>
    </citation>
    <scope>NUCLEOTIDE SEQUENCE [LARGE SCALE GENOMIC DNA]</scope>
    <source>
        <strain evidence="16">Epiroticus2</strain>
    </source>
</reference>
<evidence type="ECO:0000259" key="13">
    <source>
        <dbReference type="PROSITE" id="PS50157"/>
    </source>
</evidence>
<feature type="domain" description="C2H2-type" evidence="13">
    <location>
        <begin position="428"/>
        <end position="455"/>
    </location>
</feature>
<dbReference type="InterPro" id="IPR050331">
    <property type="entry name" value="Zinc_finger"/>
</dbReference>
<feature type="region of interest" description="Disordered" evidence="12">
    <location>
        <begin position="157"/>
        <end position="178"/>
    </location>
</feature>
<feature type="domain" description="C2H2-type" evidence="13">
    <location>
        <begin position="397"/>
        <end position="424"/>
    </location>
</feature>
<feature type="domain" description="C2H2-type" evidence="13">
    <location>
        <begin position="517"/>
        <end position="540"/>
    </location>
</feature>
<evidence type="ECO:0000256" key="8">
    <source>
        <dbReference type="ARBA" id="ARBA00023163"/>
    </source>
</evidence>
<evidence type="ECO:0000313" key="16">
    <source>
        <dbReference type="Proteomes" id="UP000075885"/>
    </source>
</evidence>
<dbReference type="Pfam" id="PF05485">
    <property type="entry name" value="THAP"/>
    <property type="match status" value="1"/>
</dbReference>
<dbReference type="PANTHER" id="PTHR16515:SF49">
    <property type="entry name" value="GASTRULA ZINC FINGER PROTEIN XLCGF49.1-LIKE-RELATED"/>
    <property type="match status" value="1"/>
</dbReference>
<dbReference type="SMART" id="SM00980">
    <property type="entry name" value="THAP"/>
    <property type="match status" value="1"/>
</dbReference>
<dbReference type="EnsemblMetazoa" id="AEPI009713-RA">
    <property type="protein sequence ID" value="AEPI009713-PA"/>
    <property type="gene ID" value="AEPI009713"/>
</dbReference>
<keyword evidence="6" id="KW-0805">Transcription regulation</keyword>
<evidence type="ECO:0000256" key="11">
    <source>
        <dbReference type="PROSITE-ProRule" id="PRU00309"/>
    </source>
</evidence>
<keyword evidence="3" id="KW-0677">Repeat</keyword>
<dbReference type="InterPro" id="IPR006612">
    <property type="entry name" value="THAP_Znf"/>
</dbReference>
<dbReference type="PROSITE" id="PS50157">
    <property type="entry name" value="ZINC_FINGER_C2H2_2"/>
    <property type="match status" value="8"/>
</dbReference>
<dbReference type="PROSITE" id="PS00028">
    <property type="entry name" value="ZINC_FINGER_C2H2_1"/>
    <property type="match status" value="9"/>
</dbReference>
<feature type="domain" description="C2H2-type" evidence="13">
    <location>
        <begin position="673"/>
        <end position="701"/>
    </location>
</feature>
<proteinExistence type="predicted"/>
<evidence type="ECO:0000256" key="2">
    <source>
        <dbReference type="ARBA" id="ARBA00022723"/>
    </source>
</evidence>
<dbReference type="SUPFAM" id="SSF57716">
    <property type="entry name" value="Glucocorticoid receptor-like (DNA-binding domain)"/>
    <property type="match status" value="1"/>
</dbReference>
<feature type="domain" description="C2H2-type" evidence="13">
    <location>
        <begin position="572"/>
        <end position="600"/>
    </location>
</feature>
<dbReference type="STRING" id="199890.A0A182PRX8"/>
<dbReference type="PROSITE" id="PS50950">
    <property type="entry name" value="ZF_THAP"/>
    <property type="match status" value="1"/>
</dbReference>
<keyword evidence="5" id="KW-0862">Zinc</keyword>
<feature type="domain" description="C2H2-type" evidence="13">
    <location>
        <begin position="369"/>
        <end position="396"/>
    </location>
</feature>
<dbReference type="Pfam" id="PF00096">
    <property type="entry name" value="zf-C2H2"/>
    <property type="match status" value="6"/>
</dbReference>
<evidence type="ECO:0000256" key="5">
    <source>
        <dbReference type="ARBA" id="ARBA00022833"/>
    </source>
</evidence>
<name>A0A182PRX8_9DIPT</name>
<feature type="domain" description="THAP-type" evidence="14">
    <location>
        <begin position="1"/>
        <end position="87"/>
    </location>
</feature>
<evidence type="ECO:0000313" key="15">
    <source>
        <dbReference type="EnsemblMetazoa" id="AEPI009713-PA"/>
    </source>
</evidence>
<dbReference type="AlphaFoldDB" id="A0A182PRX8"/>
<feature type="domain" description="C2H2-type" evidence="13">
    <location>
        <begin position="544"/>
        <end position="571"/>
    </location>
</feature>
<dbReference type="FunFam" id="3.30.160.60:FF:000110">
    <property type="entry name" value="Zinc finger protein-like"/>
    <property type="match status" value="1"/>
</dbReference>
<evidence type="ECO:0008006" key="17">
    <source>
        <dbReference type="Google" id="ProtNLM"/>
    </source>
</evidence>
<dbReference type="SMART" id="SM00355">
    <property type="entry name" value="ZnF_C2H2"/>
    <property type="match status" value="9"/>
</dbReference>
<dbReference type="SUPFAM" id="SSF57667">
    <property type="entry name" value="beta-beta-alpha zinc fingers"/>
    <property type="match status" value="5"/>
</dbReference>
<keyword evidence="2" id="KW-0479">Metal-binding</keyword>
<dbReference type="Proteomes" id="UP000075885">
    <property type="component" value="Unassembled WGS sequence"/>
</dbReference>
<dbReference type="FunFam" id="3.30.160.60:FF:000100">
    <property type="entry name" value="Zinc finger 45-like"/>
    <property type="match status" value="1"/>
</dbReference>
<evidence type="ECO:0000256" key="9">
    <source>
        <dbReference type="ARBA" id="ARBA00023242"/>
    </source>
</evidence>
<evidence type="ECO:0000259" key="14">
    <source>
        <dbReference type="PROSITE" id="PS50950"/>
    </source>
</evidence>
<keyword evidence="8" id="KW-0804">Transcription</keyword>
<feature type="compositionally biased region" description="Acidic residues" evidence="12">
    <location>
        <begin position="168"/>
        <end position="178"/>
    </location>
</feature>
<keyword evidence="7 11" id="KW-0238">DNA-binding</keyword>
<keyword evidence="9" id="KW-0539">Nucleus</keyword>
<feature type="domain" description="C2H2-type" evidence="13">
    <location>
        <begin position="642"/>
        <end position="669"/>
    </location>
</feature>
<organism evidence="15 16">
    <name type="scientific">Anopheles epiroticus</name>
    <dbReference type="NCBI Taxonomy" id="199890"/>
    <lineage>
        <taxon>Eukaryota</taxon>
        <taxon>Metazoa</taxon>
        <taxon>Ecdysozoa</taxon>
        <taxon>Arthropoda</taxon>
        <taxon>Hexapoda</taxon>
        <taxon>Insecta</taxon>
        <taxon>Pterygota</taxon>
        <taxon>Neoptera</taxon>
        <taxon>Endopterygota</taxon>
        <taxon>Diptera</taxon>
        <taxon>Nematocera</taxon>
        <taxon>Culicoidea</taxon>
        <taxon>Culicidae</taxon>
        <taxon>Anophelinae</taxon>
        <taxon>Anopheles</taxon>
    </lineage>
</organism>
<evidence type="ECO:0000256" key="7">
    <source>
        <dbReference type="ARBA" id="ARBA00023125"/>
    </source>
</evidence>
<dbReference type="Gene3D" id="3.30.160.60">
    <property type="entry name" value="Classic Zinc Finger"/>
    <property type="match status" value="7"/>
</dbReference>
<dbReference type="InterPro" id="IPR036236">
    <property type="entry name" value="Znf_C2H2_sf"/>
</dbReference>
<evidence type="ECO:0000256" key="12">
    <source>
        <dbReference type="SAM" id="MobiDB-lite"/>
    </source>
</evidence>
<dbReference type="VEuPathDB" id="VectorBase:AEPI009713"/>
<comment type="subcellular location">
    <subcellularLocation>
        <location evidence="1">Nucleus</location>
    </subcellularLocation>
</comment>
<accession>A0A182PRX8</accession>
<sequence>MKCCVSGCDTDDNVVSYTSVFYVNCPNDPVTQQQWFTLLQVSDADGMRALLEGKAKVCSCHFAEESFAQHPVYGYRYLLPFSLPTIFPPQKEIIETKPVGIEQEKDPALDCFLVYLDNSAEPALLDHAAVAEMTHGTQINLNENSALLEPNQEEKVVVEDENATSIEEPSDVADGDPGDGVDDEDYDAIEQIGIEYANGKYYFLRLDDDITPDIDPNREGSENVPLQETSKNTIPKAQQNRSIHETDGLVIEPDDNEYDDFQGMDISDSENDRLDIKQVYPESREMVDGEEILSMGDSDGTAESAEYKAVSLKAEYLMGSEPENEQNDKKFVPGTMSEVDYGLIEVLDDQSVCDDKVQVTEKNNGKDHFFCEFCGRGFRYKSLLERHHLVHTKVKKFSCAVCKRGFTQKVNLDIHMRQHTGESAPKKYTCQICDKQCIRLSELKGHMTAHLRKFPHVCPLCTSRYSDATGFYDHFVGEHRHEMTLGELVELLSQNQNTIIVSEKEEPPNILRDDGKYECTVCGKAYRQESYLERHKRKMHVKIFNCPHCPRKFLYKSLLTKHLPTHTLEKPYQCPHCLLSYTQRVNLRVHLERKHPEHHPVEQSAAAENNGGIDESVDLLKSNDGELLIEKSKTTDGRKRTYDCRLCGKRFARSSSLMQHVEAHKREPNPVTYDCEDCVISLSTRVALEKHRWRLHGEHRNNMNMISNLGLRNVTIVRTDDDQYVEIDFSDTVSEDLDNEF</sequence>
<evidence type="ECO:0000256" key="1">
    <source>
        <dbReference type="ARBA" id="ARBA00004123"/>
    </source>
</evidence>
<dbReference type="GO" id="GO:0005634">
    <property type="term" value="C:nucleus"/>
    <property type="evidence" value="ECO:0007669"/>
    <property type="project" value="UniProtKB-SubCell"/>
</dbReference>
<keyword evidence="16" id="KW-1185">Reference proteome</keyword>
<keyword evidence="4 10" id="KW-0863">Zinc-finger</keyword>
<evidence type="ECO:0000256" key="10">
    <source>
        <dbReference type="PROSITE-ProRule" id="PRU00042"/>
    </source>
</evidence>
<evidence type="ECO:0000256" key="3">
    <source>
        <dbReference type="ARBA" id="ARBA00022737"/>
    </source>
</evidence>